<protein>
    <recommendedName>
        <fullName evidence="3">YqhA family protein</fullName>
    </recommendedName>
</protein>
<proteinExistence type="predicted"/>
<reference evidence="2" key="1">
    <citation type="journal article" date="2014" name="Front. Microbiol.">
        <title>High frequency of phylogenetically diverse reductive dehalogenase-homologous genes in deep subseafloor sedimentary metagenomes.</title>
        <authorList>
            <person name="Kawai M."/>
            <person name="Futagami T."/>
            <person name="Toyoda A."/>
            <person name="Takaki Y."/>
            <person name="Nishi S."/>
            <person name="Hori S."/>
            <person name="Arai W."/>
            <person name="Tsubouchi T."/>
            <person name="Morono Y."/>
            <person name="Uchiyama I."/>
            <person name="Ito T."/>
            <person name="Fujiyama A."/>
            <person name="Inagaki F."/>
            <person name="Takami H."/>
        </authorList>
    </citation>
    <scope>NUCLEOTIDE SEQUENCE</scope>
    <source>
        <strain evidence="2">Expedition CK06-06</strain>
    </source>
</reference>
<dbReference type="Pfam" id="PF03350">
    <property type="entry name" value="UPF0114"/>
    <property type="match status" value="1"/>
</dbReference>
<keyword evidence="1" id="KW-0812">Transmembrane</keyword>
<comment type="caution">
    <text evidence="2">The sequence shown here is derived from an EMBL/GenBank/DDBJ whole genome shotgun (WGS) entry which is preliminary data.</text>
</comment>
<feature type="transmembrane region" description="Helical" evidence="1">
    <location>
        <begin position="59"/>
        <end position="78"/>
    </location>
</feature>
<feature type="transmembrane region" description="Helical" evidence="1">
    <location>
        <begin position="7"/>
        <end position="29"/>
    </location>
</feature>
<feature type="transmembrane region" description="Helical" evidence="1">
    <location>
        <begin position="131"/>
        <end position="152"/>
    </location>
</feature>
<organism evidence="2">
    <name type="scientific">marine sediment metagenome</name>
    <dbReference type="NCBI Taxonomy" id="412755"/>
    <lineage>
        <taxon>unclassified sequences</taxon>
        <taxon>metagenomes</taxon>
        <taxon>ecological metagenomes</taxon>
    </lineage>
</organism>
<dbReference type="EMBL" id="BART01021181">
    <property type="protein sequence ID" value="GAG97139.1"/>
    <property type="molecule type" value="Genomic_DNA"/>
</dbReference>
<keyword evidence="1" id="KW-1133">Transmembrane helix</keyword>
<gene>
    <name evidence="2" type="ORF">S01H4_39159</name>
</gene>
<evidence type="ECO:0000256" key="1">
    <source>
        <dbReference type="SAM" id="Phobius"/>
    </source>
</evidence>
<feature type="transmembrane region" description="Helical" evidence="1">
    <location>
        <begin position="106"/>
        <end position="125"/>
    </location>
</feature>
<dbReference type="InterPro" id="IPR005134">
    <property type="entry name" value="UPF0114"/>
</dbReference>
<keyword evidence="1" id="KW-0472">Membrane</keyword>
<accession>X1BMI8</accession>
<evidence type="ECO:0000313" key="2">
    <source>
        <dbReference type="EMBL" id="GAG97139.1"/>
    </source>
</evidence>
<evidence type="ECO:0008006" key="3">
    <source>
        <dbReference type="Google" id="ProtNLM"/>
    </source>
</evidence>
<feature type="non-terminal residue" evidence="2">
    <location>
        <position position="153"/>
    </location>
</feature>
<sequence>MKTLFKIIIGLPVLCSFFISIVFIVVGVYETGLGIKGILTGQIHTDATPGITLFQALDVFLIAFLFLIFSIGFSQLFIPKPSKIVDLVNEITPEWLKVENFTQLKLILWDTVLTTLVVIFIGDAFKAGGVYNWELTIIPIAILLISFSKFLIK</sequence>
<dbReference type="AlphaFoldDB" id="X1BMI8"/>
<name>X1BMI8_9ZZZZ</name>